<feature type="compositionally biased region" description="Basic residues" evidence="1">
    <location>
        <begin position="79"/>
        <end position="95"/>
    </location>
</feature>
<evidence type="ECO:0000256" key="2">
    <source>
        <dbReference type="SAM" id="Phobius"/>
    </source>
</evidence>
<organism evidence="3 4">
    <name type="scientific">Dactylonectria estremocensis</name>
    <dbReference type="NCBI Taxonomy" id="1079267"/>
    <lineage>
        <taxon>Eukaryota</taxon>
        <taxon>Fungi</taxon>
        <taxon>Dikarya</taxon>
        <taxon>Ascomycota</taxon>
        <taxon>Pezizomycotina</taxon>
        <taxon>Sordariomycetes</taxon>
        <taxon>Hypocreomycetidae</taxon>
        <taxon>Hypocreales</taxon>
        <taxon>Nectriaceae</taxon>
        <taxon>Dactylonectria</taxon>
    </lineage>
</organism>
<dbReference type="AlphaFoldDB" id="A0A9P9JKY9"/>
<sequence>MSCHVRESPKASSGRLASHAVIGRRDYSAEVRTMTMRRSKGRDDGSSIAGRNSFILPLGLFSPIFCPKSFSTVQEPRPRPKGRPVNHGKRSKRMASRNVVESGHEFDWGMEHSAGHGLMGLMDLIDESVETIFSSFLLFFLFPFCLSLVLPTAI</sequence>
<gene>
    <name evidence="3" type="ORF">B0J13DRAFT_536533</name>
</gene>
<dbReference type="EMBL" id="JAGMUU010000001">
    <property type="protein sequence ID" value="KAH7162625.1"/>
    <property type="molecule type" value="Genomic_DNA"/>
</dbReference>
<keyword evidence="2" id="KW-1133">Transmembrane helix</keyword>
<reference evidence="3" key="1">
    <citation type="journal article" date="2021" name="Nat. Commun.">
        <title>Genetic determinants of endophytism in the Arabidopsis root mycobiome.</title>
        <authorList>
            <person name="Mesny F."/>
            <person name="Miyauchi S."/>
            <person name="Thiergart T."/>
            <person name="Pickel B."/>
            <person name="Atanasova L."/>
            <person name="Karlsson M."/>
            <person name="Huettel B."/>
            <person name="Barry K.W."/>
            <person name="Haridas S."/>
            <person name="Chen C."/>
            <person name="Bauer D."/>
            <person name="Andreopoulos W."/>
            <person name="Pangilinan J."/>
            <person name="LaButti K."/>
            <person name="Riley R."/>
            <person name="Lipzen A."/>
            <person name="Clum A."/>
            <person name="Drula E."/>
            <person name="Henrissat B."/>
            <person name="Kohler A."/>
            <person name="Grigoriev I.V."/>
            <person name="Martin F.M."/>
            <person name="Hacquard S."/>
        </authorList>
    </citation>
    <scope>NUCLEOTIDE SEQUENCE</scope>
    <source>
        <strain evidence="3">MPI-CAGE-AT-0021</strain>
    </source>
</reference>
<evidence type="ECO:0000313" key="4">
    <source>
        <dbReference type="Proteomes" id="UP000717696"/>
    </source>
</evidence>
<comment type="caution">
    <text evidence="3">The sequence shown here is derived from an EMBL/GenBank/DDBJ whole genome shotgun (WGS) entry which is preliminary data.</text>
</comment>
<name>A0A9P9JKY9_9HYPO</name>
<keyword evidence="2" id="KW-0812">Transmembrane</keyword>
<accession>A0A9P9JKY9</accession>
<dbReference type="OrthoDB" id="10459910at2759"/>
<proteinExistence type="predicted"/>
<feature type="region of interest" description="Disordered" evidence="1">
    <location>
        <begin position="72"/>
        <end position="96"/>
    </location>
</feature>
<dbReference type="Proteomes" id="UP000717696">
    <property type="component" value="Unassembled WGS sequence"/>
</dbReference>
<evidence type="ECO:0000256" key="1">
    <source>
        <dbReference type="SAM" id="MobiDB-lite"/>
    </source>
</evidence>
<evidence type="ECO:0000313" key="3">
    <source>
        <dbReference type="EMBL" id="KAH7162625.1"/>
    </source>
</evidence>
<keyword evidence="2" id="KW-0472">Membrane</keyword>
<protein>
    <submittedName>
        <fullName evidence="3">Uncharacterized protein</fullName>
    </submittedName>
</protein>
<feature type="transmembrane region" description="Helical" evidence="2">
    <location>
        <begin position="132"/>
        <end position="150"/>
    </location>
</feature>
<keyword evidence="4" id="KW-1185">Reference proteome</keyword>